<dbReference type="InterPro" id="IPR006578">
    <property type="entry name" value="MADF-dom"/>
</dbReference>
<dbReference type="OrthoDB" id="6751518at2759"/>
<accession>A0A1Y1KQY4</accession>
<gene>
    <name evidence="4" type="ORF">PPYR_01042</name>
</gene>
<dbReference type="InParanoid" id="A0A1Y1KQY4"/>
<evidence type="ECO:0000313" key="4">
    <source>
        <dbReference type="EMBL" id="KAB0804072.1"/>
    </source>
</evidence>
<dbReference type="PROSITE" id="PS51029">
    <property type="entry name" value="MADF"/>
    <property type="match status" value="1"/>
</dbReference>
<evidence type="ECO:0000313" key="5">
    <source>
        <dbReference type="Proteomes" id="UP000327044"/>
    </source>
</evidence>
<proteinExistence type="predicted"/>
<name>A0A1Y1KQY4_PHOPY</name>
<feature type="domain" description="MADF" evidence="2">
    <location>
        <begin position="10"/>
        <end position="108"/>
    </location>
</feature>
<dbReference type="SMART" id="SM00595">
    <property type="entry name" value="MADF"/>
    <property type="match status" value="1"/>
</dbReference>
<sequence>MSWTHEQISCLIDLYKMHPCLYVVKDKNYHNKHVRNAALLTILNNIKPIRPVTSEADVQKKFHGLRTTYANERRKHLASIHSGMAENEVYHPSLWYYEKMDFLDDHLVVRKSNSNFLLPEEGNETSQTQEEDLLDSSINETIVEQYEVDDQGVLVPLSPEISSDLIPDHQRSGCSGLKRKGISVDTRPSTRPSSAGSGSSCHQNDLELGLGGLKKRSLSVDNRSSSATGAKGKSKKAEDPDLKVLEAVSSSLEGITDALKPGLKSSEDIFGEFVASQLKKIRNENKRLTVQYNIHTVLHEALLS</sequence>
<dbReference type="Proteomes" id="UP000327044">
    <property type="component" value="Unassembled WGS sequence"/>
</dbReference>
<dbReference type="EMBL" id="GEZM01076650">
    <property type="protein sequence ID" value="JAV63724.1"/>
    <property type="molecule type" value="Transcribed_RNA"/>
</dbReference>
<dbReference type="Pfam" id="PF10545">
    <property type="entry name" value="MADF_DNA_bdg"/>
    <property type="match status" value="1"/>
</dbReference>
<dbReference type="PANTHER" id="PTHR21505">
    <property type="entry name" value="MADF DOMAIN-CONTAINING PROTEIN-RELATED"/>
    <property type="match status" value="1"/>
</dbReference>
<dbReference type="EMBL" id="VVIM01000001">
    <property type="protein sequence ID" value="KAB0804072.1"/>
    <property type="molecule type" value="Genomic_DNA"/>
</dbReference>
<protein>
    <recommendedName>
        <fullName evidence="2">MADF domain-containing protein</fullName>
    </recommendedName>
</protein>
<feature type="region of interest" description="Disordered" evidence="1">
    <location>
        <begin position="162"/>
        <end position="239"/>
    </location>
</feature>
<evidence type="ECO:0000259" key="2">
    <source>
        <dbReference type="PROSITE" id="PS51029"/>
    </source>
</evidence>
<reference evidence="4" key="3">
    <citation type="submission" date="2019-08" db="EMBL/GenBank/DDBJ databases">
        <authorList>
            <consortium name="Photinus pyralis genome working group"/>
            <person name="Fallon T.R."/>
            <person name="Sander Lower S.E."/>
            <person name="Weng J.-K."/>
        </authorList>
    </citation>
    <scope>NUCLEOTIDE SEQUENCE</scope>
    <source>
        <strain evidence="4">1611_PpyrPB1</strain>
        <tissue evidence="4">Whole body</tissue>
    </source>
</reference>
<dbReference type="PANTHER" id="PTHR21505:SF12">
    <property type="entry name" value="MADF DOMAIN-CONTAINING PROTEIN-RELATED"/>
    <property type="match status" value="1"/>
</dbReference>
<reference evidence="4 5" key="2">
    <citation type="journal article" date="2018" name="Elife">
        <title>Firefly genomes illuminate parallel origins of bioluminescence in beetles.</title>
        <authorList>
            <person name="Fallon T.R."/>
            <person name="Lower S.E."/>
            <person name="Chang C.H."/>
            <person name="Bessho-Uehara M."/>
            <person name="Martin G.J."/>
            <person name="Bewick A.J."/>
            <person name="Behringer M."/>
            <person name="Debat H.J."/>
            <person name="Wong I."/>
            <person name="Day J.C."/>
            <person name="Suvorov A."/>
            <person name="Silva C.J."/>
            <person name="Stanger-Hall K.F."/>
            <person name="Hall D.W."/>
            <person name="Schmitz R.J."/>
            <person name="Nelson D.R."/>
            <person name="Lewis S.M."/>
            <person name="Shigenobu S."/>
            <person name="Bybee S.M."/>
            <person name="Larracuente A.M."/>
            <person name="Oba Y."/>
            <person name="Weng J.K."/>
        </authorList>
    </citation>
    <scope>NUCLEOTIDE SEQUENCE [LARGE SCALE GENOMIC DNA]</scope>
    <source>
        <strain evidence="4">1611_PpyrPB1</strain>
        <tissue evidence="4">Whole body</tissue>
    </source>
</reference>
<feature type="compositionally biased region" description="Low complexity" evidence="1">
    <location>
        <begin position="186"/>
        <end position="200"/>
    </location>
</feature>
<reference evidence="3" key="1">
    <citation type="journal article" date="2016" name="Sci. Rep.">
        <title>Molecular characterization of firefly nuptial gifts: a multi-omics approach sheds light on postcopulatory sexual selection.</title>
        <authorList>
            <person name="Al-Wathiqui N."/>
            <person name="Fallon T.R."/>
            <person name="South A."/>
            <person name="Weng J.K."/>
            <person name="Lewis S.M."/>
        </authorList>
    </citation>
    <scope>NUCLEOTIDE SEQUENCE</scope>
</reference>
<evidence type="ECO:0000313" key="3">
    <source>
        <dbReference type="EMBL" id="JAV63724.1"/>
    </source>
</evidence>
<keyword evidence="5" id="KW-1185">Reference proteome</keyword>
<dbReference type="AlphaFoldDB" id="A0A1Y1KQY4"/>
<organism evidence="3">
    <name type="scientific">Photinus pyralis</name>
    <name type="common">Common eastern firefly</name>
    <name type="synonym">Lampyris pyralis</name>
    <dbReference type="NCBI Taxonomy" id="7054"/>
    <lineage>
        <taxon>Eukaryota</taxon>
        <taxon>Metazoa</taxon>
        <taxon>Ecdysozoa</taxon>
        <taxon>Arthropoda</taxon>
        <taxon>Hexapoda</taxon>
        <taxon>Insecta</taxon>
        <taxon>Pterygota</taxon>
        <taxon>Neoptera</taxon>
        <taxon>Endopterygota</taxon>
        <taxon>Coleoptera</taxon>
        <taxon>Polyphaga</taxon>
        <taxon>Elateriformia</taxon>
        <taxon>Elateroidea</taxon>
        <taxon>Lampyridae</taxon>
        <taxon>Lampyrinae</taxon>
        <taxon>Photinus</taxon>
    </lineage>
</organism>
<evidence type="ECO:0000256" key="1">
    <source>
        <dbReference type="SAM" id="MobiDB-lite"/>
    </source>
</evidence>